<dbReference type="SUPFAM" id="SSF46785">
    <property type="entry name" value="Winged helix' DNA-binding domain"/>
    <property type="match status" value="1"/>
</dbReference>
<dbReference type="Gene3D" id="1.10.10.10">
    <property type="entry name" value="Winged helix-like DNA-binding domain superfamily/Winged helix DNA-binding domain"/>
    <property type="match status" value="1"/>
</dbReference>
<dbReference type="InterPro" id="IPR005119">
    <property type="entry name" value="LysR_subst-bd"/>
</dbReference>
<protein>
    <submittedName>
        <fullName evidence="6">LysR family transcriptional regulator</fullName>
    </submittedName>
</protein>
<dbReference type="Pfam" id="PF00126">
    <property type="entry name" value="HTH_1"/>
    <property type="match status" value="1"/>
</dbReference>
<feature type="domain" description="HTH lysR-type" evidence="5">
    <location>
        <begin position="5"/>
        <end position="62"/>
    </location>
</feature>
<dbReference type="PANTHER" id="PTHR30126:SF91">
    <property type="entry name" value="LYSR FAMILY TRANSCRIPTIONAL REGULATOR"/>
    <property type="match status" value="1"/>
</dbReference>
<dbReference type="Proteomes" id="UP001139447">
    <property type="component" value="Unassembled WGS sequence"/>
</dbReference>
<dbReference type="RefSeq" id="WP_243306802.1">
    <property type="nucleotide sequence ID" value="NZ_JALGBI010000001.1"/>
</dbReference>
<dbReference type="InterPro" id="IPR000847">
    <property type="entry name" value="LysR_HTH_N"/>
</dbReference>
<dbReference type="InterPro" id="IPR036390">
    <property type="entry name" value="WH_DNA-bd_sf"/>
</dbReference>
<accession>A0A9X1VY94</accession>
<keyword evidence="4" id="KW-0804">Transcription</keyword>
<proteinExistence type="inferred from homology"/>
<comment type="similarity">
    <text evidence="1">Belongs to the LysR transcriptional regulatory family.</text>
</comment>
<evidence type="ECO:0000256" key="3">
    <source>
        <dbReference type="ARBA" id="ARBA00023125"/>
    </source>
</evidence>
<keyword evidence="2" id="KW-0805">Transcription regulation</keyword>
<comment type="caution">
    <text evidence="6">The sequence shown here is derived from an EMBL/GenBank/DDBJ whole genome shotgun (WGS) entry which is preliminary data.</text>
</comment>
<dbReference type="InterPro" id="IPR036388">
    <property type="entry name" value="WH-like_DNA-bd_sf"/>
</dbReference>
<dbReference type="Pfam" id="PF03466">
    <property type="entry name" value="LysR_substrate"/>
    <property type="match status" value="1"/>
</dbReference>
<gene>
    <name evidence="6" type="ORF">MMF98_13485</name>
</gene>
<evidence type="ECO:0000313" key="6">
    <source>
        <dbReference type="EMBL" id="MCJ0764222.1"/>
    </source>
</evidence>
<dbReference type="EMBL" id="JALGBI010000001">
    <property type="protein sequence ID" value="MCJ0764222.1"/>
    <property type="molecule type" value="Genomic_DNA"/>
</dbReference>
<dbReference type="AlphaFoldDB" id="A0A9X1VY94"/>
<evidence type="ECO:0000313" key="7">
    <source>
        <dbReference type="Proteomes" id="UP001139447"/>
    </source>
</evidence>
<evidence type="ECO:0000256" key="2">
    <source>
        <dbReference type="ARBA" id="ARBA00023015"/>
    </source>
</evidence>
<evidence type="ECO:0000256" key="4">
    <source>
        <dbReference type="ARBA" id="ARBA00023163"/>
    </source>
</evidence>
<dbReference type="Gene3D" id="3.40.190.290">
    <property type="match status" value="1"/>
</dbReference>
<dbReference type="GO" id="GO:0000976">
    <property type="term" value="F:transcription cis-regulatory region binding"/>
    <property type="evidence" value="ECO:0007669"/>
    <property type="project" value="TreeGrafter"/>
</dbReference>
<keyword evidence="7" id="KW-1185">Reference proteome</keyword>
<dbReference type="PRINTS" id="PR00039">
    <property type="entry name" value="HTHLYSR"/>
</dbReference>
<dbReference type="PROSITE" id="PS50931">
    <property type="entry name" value="HTH_LYSR"/>
    <property type="match status" value="1"/>
</dbReference>
<evidence type="ECO:0000256" key="1">
    <source>
        <dbReference type="ARBA" id="ARBA00009437"/>
    </source>
</evidence>
<keyword evidence="3" id="KW-0238">DNA-binding</keyword>
<name>A0A9X1VY94_9BURK</name>
<sequence length="308" mass="33557">MLDGLTLDQLRTFIAAAEEGSFSAAGRKLRRAQSVVSHTLANLEAQIGVPLFDRSSRYPRLTAQGKELLLAARGVADHIDTFKARARTMREGLEPELSVVVDVVYPMAALTRAVGRFRASYPNTPLRLYVQALGGVAQLVLDGRCRVGIVGTLPTIPDQLQSAPSLDIPFVSVVAPTHPLSSWKGVVPESEIIKHVQLVLTDPTELSQGHNFGVLSKRTWRLSDLGSKHAFLKAGFGWGQMPRHLVDSDIRLGSLVKIRVEGAPARMQVLSMRAVHRKDAPPGPAGCSLIQWLNEPERRPAPRASRAP</sequence>
<evidence type="ECO:0000259" key="5">
    <source>
        <dbReference type="PROSITE" id="PS50931"/>
    </source>
</evidence>
<dbReference type="PANTHER" id="PTHR30126">
    <property type="entry name" value="HTH-TYPE TRANSCRIPTIONAL REGULATOR"/>
    <property type="match status" value="1"/>
</dbReference>
<organism evidence="6 7">
    <name type="scientific">Variovorax terrae</name>
    <dbReference type="NCBI Taxonomy" id="2923278"/>
    <lineage>
        <taxon>Bacteria</taxon>
        <taxon>Pseudomonadati</taxon>
        <taxon>Pseudomonadota</taxon>
        <taxon>Betaproteobacteria</taxon>
        <taxon>Burkholderiales</taxon>
        <taxon>Comamonadaceae</taxon>
        <taxon>Variovorax</taxon>
    </lineage>
</organism>
<dbReference type="SUPFAM" id="SSF53850">
    <property type="entry name" value="Periplasmic binding protein-like II"/>
    <property type="match status" value="1"/>
</dbReference>
<dbReference type="FunFam" id="1.10.10.10:FF:000001">
    <property type="entry name" value="LysR family transcriptional regulator"/>
    <property type="match status" value="1"/>
</dbReference>
<dbReference type="GO" id="GO:0003700">
    <property type="term" value="F:DNA-binding transcription factor activity"/>
    <property type="evidence" value="ECO:0007669"/>
    <property type="project" value="InterPro"/>
</dbReference>
<reference evidence="6" key="1">
    <citation type="submission" date="2022-03" db="EMBL/GenBank/DDBJ databases">
        <authorList>
            <person name="Woo C.Y."/>
        </authorList>
    </citation>
    <scope>NUCLEOTIDE SEQUENCE</scope>
    <source>
        <strain evidence="6">CYS-02</strain>
    </source>
</reference>